<organism evidence="6 7">
    <name type="scientific">Algoriphagus kandeliae</name>
    <dbReference type="NCBI Taxonomy" id="2562278"/>
    <lineage>
        <taxon>Bacteria</taxon>
        <taxon>Pseudomonadati</taxon>
        <taxon>Bacteroidota</taxon>
        <taxon>Cytophagia</taxon>
        <taxon>Cytophagales</taxon>
        <taxon>Cyclobacteriaceae</taxon>
        <taxon>Algoriphagus</taxon>
    </lineage>
</organism>
<dbReference type="InterPro" id="IPR011761">
    <property type="entry name" value="ATP-grasp"/>
</dbReference>
<evidence type="ECO:0000313" key="7">
    <source>
        <dbReference type="Proteomes" id="UP000297647"/>
    </source>
</evidence>
<dbReference type="PANTHER" id="PTHR43585:SF2">
    <property type="entry name" value="ATP-GRASP ENZYME FSQD"/>
    <property type="match status" value="1"/>
</dbReference>
<keyword evidence="1" id="KW-0436">Ligase</keyword>
<dbReference type="Pfam" id="PF21360">
    <property type="entry name" value="PylC-like_N"/>
    <property type="match status" value="1"/>
</dbReference>
<evidence type="ECO:0000256" key="4">
    <source>
        <dbReference type="PROSITE-ProRule" id="PRU00409"/>
    </source>
</evidence>
<reference evidence="6 7" key="1">
    <citation type="submission" date="2019-03" db="EMBL/GenBank/DDBJ databases">
        <title>Algoriphagus sp. nov, a new strain isolated from root system soil of mangrove plant Kandelia.</title>
        <authorList>
            <person name="Yin Q."/>
            <person name="Wang K."/>
            <person name="Song Z."/>
        </authorList>
    </citation>
    <scope>NUCLEOTIDE SEQUENCE [LARGE SCALE GENOMIC DNA]</scope>
    <source>
        <strain evidence="6 7">XY-J91</strain>
    </source>
</reference>
<name>A0A4Y9QPX2_9BACT</name>
<dbReference type="GO" id="GO:0005524">
    <property type="term" value="F:ATP binding"/>
    <property type="evidence" value="ECO:0007669"/>
    <property type="project" value="UniProtKB-UniRule"/>
</dbReference>
<evidence type="ECO:0000256" key="1">
    <source>
        <dbReference type="ARBA" id="ARBA00022598"/>
    </source>
</evidence>
<dbReference type="Proteomes" id="UP000297647">
    <property type="component" value="Unassembled WGS sequence"/>
</dbReference>
<dbReference type="Gene3D" id="3.30.1490.20">
    <property type="entry name" value="ATP-grasp fold, A domain"/>
    <property type="match status" value="1"/>
</dbReference>
<dbReference type="GO" id="GO:0046872">
    <property type="term" value="F:metal ion binding"/>
    <property type="evidence" value="ECO:0007669"/>
    <property type="project" value="InterPro"/>
</dbReference>
<gene>
    <name evidence="6" type="ORF">E4S40_11845</name>
</gene>
<dbReference type="EMBL" id="SPSB01000003">
    <property type="protein sequence ID" value="TFV94694.1"/>
    <property type="molecule type" value="Genomic_DNA"/>
</dbReference>
<evidence type="ECO:0000256" key="3">
    <source>
        <dbReference type="ARBA" id="ARBA00022840"/>
    </source>
</evidence>
<dbReference type="RefSeq" id="WP_135074276.1">
    <property type="nucleotide sequence ID" value="NZ_SPSB01000003.1"/>
</dbReference>
<comment type="caution">
    <text evidence="6">The sequence shown here is derived from an EMBL/GenBank/DDBJ whole genome shotgun (WGS) entry which is preliminary data.</text>
</comment>
<dbReference type="PANTHER" id="PTHR43585">
    <property type="entry name" value="FUMIPYRROLE BIOSYNTHESIS PROTEIN C"/>
    <property type="match status" value="1"/>
</dbReference>
<dbReference type="InterPro" id="IPR052032">
    <property type="entry name" value="ATP-dep_AA_Ligase"/>
</dbReference>
<sequence>MNVLLTSVGRRNYLVEYFKEAVQPYGGKVFAVNCHEISPALYAADAFELAPMIHSEQYIPFLINFCIQNDIKVVIPLLDNDLPVLANSKSKFATHGIYVLTPDQWLADLANDKYKTFKFLNEYDFPTVPTFKNLKDFQTSYKKKSIKFPLIIKPRWGMGSLSVYEVEDLEELEFFYKKARKEVLGSFLRHESSQDPGNEILIMSKVSGDEYMLDVINDLRGNYLLTVVNKKLLRKNGETEAVETVSHPELEMLGAKITALTKHPLVMDVDVILQDGIPYILEFNPRFSGGYPFSHYAGINLPKVMIKWLYNDPVDIGNHLTPKIGTKSMKGMIMVGYPNPIKSTPQ</sequence>
<dbReference type="PROSITE" id="PS50975">
    <property type="entry name" value="ATP_GRASP"/>
    <property type="match status" value="1"/>
</dbReference>
<keyword evidence="3 4" id="KW-0067">ATP-binding</keyword>
<dbReference type="InterPro" id="IPR013815">
    <property type="entry name" value="ATP_grasp_subdomain_1"/>
</dbReference>
<dbReference type="OrthoDB" id="783569at2"/>
<evidence type="ECO:0000259" key="5">
    <source>
        <dbReference type="PROSITE" id="PS50975"/>
    </source>
</evidence>
<dbReference type="SUPFAM" id="SSF56059">
    <property type="entry name" value="Glutathione synthetase ATP-binding domain-like"/>
    <property type="match status" value="1"/>
</dbReference>
<evidence type="ECO:0000313" key="6">
    <source>
        <dbReference type="EMBL" id="TFV94694.1"/>
    </source>
</evidence>
<dbReference type="Pfam" id="PF15632">
    <property type="entry name" value="ATPgrasp_Ter"/>
    <property type="match status" value="1"/>
</dbReference>
<proteinExistence type="predicted"/>
<dbReference type="InterPro" id="IPR048764">
    <property type="entry name" value="PylC_N"/>
</dbReference>
<keyword evidence="7" id="KW-1185">Reference proteome</keyword>
<feature type="domain" description="ATP-grasp" evidence="5">
    <location>
        <begin position="117"/>
        <end position="310"/>
    </location>
</feature>
<dbReference type="GO" id="GO:0016874">
    <property type="term" value="F:ligase activity"/>
    <property type="evidence" value="ECO:0007669"/>
    <property type="project" value="UniProtKB-KW"/>
</dbReference>
<dbReference type="Gene3D" id="3.30.470.20">
    <property type="entry name" value="ATP-grasp fold, B domain"/>
    <property type="match status" value="1"/>
</dbReference>
<dbReference type="Gene3D" id="3.40.50.20">
    <property type="match status" value="1"/>
</dbReference>
<keyword evidence="2 4" id="KW-0547">Nucleotide-binding</keyword>
<protein>
    <submittedName>
        <fullName evidence="6">ATP-grasp domain-containing protein</fullName>
    </submittedName>
</protein>
<evidence type="ECO:0000256" key="2">
    <source>
        <dbReference type="ARBA" id="ARBA00022741"/>
    </source>
</evidence>
<accession>A0A4Y9QPX2</accession>
<dbReference type="AlphaFoldDB" id="A0A4Y9QPX2"/>